<protein>
    <submittedName>
        <fullName evidence="3">FAD_binding_8 domain-containing protein</fullName>
    </submittedName>
</protein>
<gene>
    <name evidence="1" type="ORF">NBR_LOCUS12393</name>
</gene>
<proteinExistence type="predicted"/>
<sequence>MWAPIRDNSSTMWVPIRDNSSYRVLCRTLLELESYRNRPVEVIAAPEDSGQLVHYVGAHSRQLVHYVGPHSGQLVHDVDPDMGSGAASLATMEIESPMIGGFIYNFVLQLEKRKTRTVRVWAPPRRSEELPIRSISVIYPTFMLSIDS</sequence>
<evidence type="ECO:0000313" key="3">
    <source>
        <dbReference type="WBParaSite" id="NBR_0001239201-mRNA-1"/>
    </source>
</evidence>
<organism evidence="3">
    <name type="scientific">Nippostrongylus brasiliensis</name>
    <name type="common">Rat hookworm</name>
    <dbReference type="NCBI Taxonomy" id="27835"/>
    <lineage>
        <taxon>Eukaryota</taxon>
        <taxon>Metazoa</taxon>
        <taxon>Ecdysozoa</taxon>
        <taxon>Nematoda</taxon>
        <taxon>Chromadorea</taxon>
        <taxon>Rhabditida</taxon>
        <taxon>Rhabditina</taxon>
        <taxon>Rhabditomorpha</taxon>
        <taxon>Strongyloidea</taxon>
        <taxon>Heligmosomidae</taxon>
        <taxon>Nippostrongylus</taxon>
    </lineage>
</organism>
<reference evidence="1 2" key="2">
    <citation type="submission" date="2018-11" db="EMBL/GenBank/DDBJ databases">
        <authorList>
            <consortium name="Pathogen Informatics"/>
        </authorList>
    </citation>
    <scope>NUCLEOTIDE SEQUENCE [LARGE SCALE GENOMIC DNA]</scope>
</reference>
<name>A0A0N4Y864_NIPBR</name>
<reference evidence="3" key="1">
    <citation type="submission" date="2017-02" db="UniProtKB">
        <authorList>
            <consortium name="WormBaseParasite"/>
        </authorList>
    </citation>
    <scope>IDENTIFICATION</scope>
</reference>
<dbReference type="WBParaSite" id="NBR_0001239201-mRNA-1">
    <property type="protein sequence ID" value="NBR_0001239201-mRNA-1"/>
    <property type="gene ID" value="NBR_0001239201"/>
</dbReference>
<dbReference type="EMBL" id="UYSL01020743">
    <property type="protein sequence ID" value="VDL75982.1"/>
    <property type="molecule type" value="Genomic_DNA"/>
</dbReference>
<dbReference type="Proteomes" id="UP000271162">
    <property type="component" value="Unassembled WGS sequence"/>
</dbReference>
<evidence type="ECO:0000313" key="2">
    <source>
        <dbReference type="Proteomes" id="UP000271162"/>
    </source>
</evidence>
<accession>A0A0N4Y864</accession>
<evidence type="ECO:0000313" key="1">
    <source>
        <dbReference type="EMBL" id="VDL75982.1"/>
    </source>
</evidence>
<dbReference type="AlphaFoldDB" id="A0A0N4Y864"/>
<keyword evidence="2" id="KW-1185">Reference proteome</keyword>